<dbReference type="GO" id="GO:0001666">
    <property type="term" value="P:response to hypoxia"/>
    <property type="evidence" value="ECO:0007669"/>
    <property type="project" value="TreeGrafter"/>
</dbReference>
<evidence type="ECO:0000256" key="10">
    <source>
        <dbReference type="ARBA" id="ARBA00048109"/>
    </source>
</evidence>
<dbReference type="Pfam" id="PF03007">
    <property type="entry name" value="WS_DGAT_cat"/>
    <property type="match status" value="1"/>
</dbReference>
<organism evidence="14 15">
    <name type="scientific">Rhodococcus erythropolis</name>
    <name type="common">Arthrobacter picolinophilus</name>
    <dbReference type="NCBI Taxonomy" id="1833"/>
    <lineage>
        <taxon>Bacteria</taxon>
        <taxon>Bacillati</taxon>
        <taxon>Actinomycetota</taxon>
        <taxon>Actinomycetes</taxon>
        <taxon>Mycobacteriales</taxon>
        <taxon>Nocardiaceae</taxon>
        <taxon>Rhodococcus</taxon>
        <taxon>Rhodococcus erythropolis group</taxon>
    </lineage>
</organism>
<dbReference type="AlphaFoldDB" id="A0A5N5E5D0"/>
<protein>
    <recommendedName>
        <fullName evidence="4 11">Diacylglycerol O-acyltransferase</fullName>
        <ecNumber evidence="4 11">2.3.1.20</ecNumber>
    </recommendedName>
</protein>
<dbReference type="EMBL" id="MRBO01000300">
    <property type="protein sequence ID" value="KAB2585659.1"/>
    <property type="molecule type" value="Genomic_DNA"/>
</dbReference>
<dbReference type="GO" id="GO:0071731">
    <property type="term" value="P:response to nitric oxide"/>
    <property type="evidence" value="ECO:0007669"/>
    <property type="project" value="TreeGrafter"/>
</dbReference>
<dbReference type="PANTHER" id="PTHR31650:SF1">
    <property type="entry name" value="WAX ESTER SYNTHASE_DIACYLGLYCEROL ACYLTRANSFERASE 4-RELATED"/>
    <property type="match status" value="1"/>
</dbReference>
<dbReference type="InterPro" id="IPR045034">
    <property type="entry name" value="O-acyltransferase_WSD1-like"/>
</dbReference>
<name>A0A5N5E5D0_RHOER</name>
<reference evidence="14 15" key="1">
    <citation type="journal article" date="2017" name="Poromechanics V (2013)">
        <title>Genomic Characterization of the Arsenic-Tolerant Actinobacterium, &lt;i&gt;Rhodococcus erythropolis&lt;/i&gt; S43.</title>
        <authorList>
            <person name="Retamal-Morales G."/>
            <person name="Mehnert M."/>
            <person name="Schwabe R."/>
            <person name="Tischler D."/>
            <person name="Schloemann M."/>
            <person name="Levican G.J."/>
        </authorList>
    </citation>
    <scope>NUCLEOTIDE SEQUENCE [LARGE SCALE GENOMIC DNA]</scope>
    <source>
        <strain evidence="14 15">S43</strain>
    </source>
</reference>
<evidence type="ECO:0000256" key="7">
    <source>
        <dbReference type="ARBA" id="ARBA00022798"/>
    </source>
</evidence>
<accession>A0A5N5E5D0</accession>
<evidence type="ECO:0000256" key="8">
    <source>
        <dbReference type="ARBA" id="ARBA00023098"/>
    </source>
</evidence>
<dbReference type="GO" id="GO:0005886">
    <property type="term" value="C:plasma membrane"/>
    <property type="evidence" value="ECO:0007669"/>
    <property type="project" value="TreeGrafter"/>
</dbReference>
<evidence type="ECO:0000256" key="9">
    <source>
        <dbReference type="ARBA" id="ARBA00023315"/>
    </source>
</evidence>
<comment type="similarity">
    <text evidence="3 11">Belongs to the long-chain O-acyltransferase family.</text>
</comment>
<comment type="catalytic activity">
    <reaction evidence="10 11">
        <text>an acyl-CoA + a 1,2-diacyl-sn-glycerol = a triacyl-sn-glycerol + CoA</text>
        <dbReference type="Rhea" id="RHEA:10868"/>
        <dbReference type="ChEBI" id="CHEBI:17815"/>
        <dbReference type="ChEBI" id="CHEBI:57287"/>
        <dbReference type="ChEBI" id="CHEBI:58342"/>
        <dbReference type="ChEBI" id="CHEBI:64615"/>
        <dbReference type="EC" id="2.3.1.20"/>
    </reaction>
</comment>
<evidence type="ECO:0000256" key="11">
    <source>
        <dbReference type="RuleBase" id="RU361241"/>
    </source>
</evidence>
<evidence type="ECO:0000259" key="12">
    <source>
        <dbReference type="Pfam" id="PF03007"/>
    </source>
</evidence>
<dbReference type="SUPFAM" id="SSF52777">
    <property type="entry name" value="CoA-dependent acyltransferases"/>
    <property type="match status" value="2"/>
</dbReference>
<dbReference type="UniPathway" id="UPA00282"/>
<evidence type="ECO:0000256" key="3">
    <source>
        <dbReference type="ARBA" id="ARBA00009587"/>
    </source>
</evidence>
<dbReference type="GO" id="GO:0019432">
    <property type="term" value="P:triglyceride biosynthetic process"/>
    <property type="evidence" value="ECO:0007669"/>
    <property type="project" value="UniProtKB-UniPathway"/>
</dbReference>
<dbReference type="InterPro" id="IPR009721">
    <property type="entry name" value="O-acyltransferase_WSD1_C"/>
</dbReference>
<dbReference type="PANTHER" id="PTHR31650">
    <property type="entry name" value="O-ACYLTRANSFERASE (WSD1-LIKE) FAMILY PROTEIN"/>
    <property type="match status" value="1"/>
</dbReference>
<keyword evidence="5 11" id="KW-0444">Lipid biosynthesis</keyword>
<feature type="domain" description="O-acyltransferase WSD1 C-terminal" evidence="13">
    <location>
        <begin position="306"/>
        <end position="453"/>
    </location>
</feature>
<keyword evidence="8 11" id="KW-0443">Lipid metabolism</keyword>
<evidence type="ECO:0000256" key="2">
    <source>
        <dbReference type="ARBA" id="ARBA00005189"/>
    </source>
</evidence>
<comment type="pathway">
    <text evidence="1 11">Glycerolipid metabolism; triacylglycerol biosynthesis.</text>
</comment>
<proteinExistence type="inferred from homology"/>
<keyword evidence="9 11" id="KW-0012">Acyltransferase</keyword>
<dbReference type="Pfam" id="PF06974">
    <property type="entry name" value="WS_DGAT_C"/>
    <property type="match status" value="1"/>
</dbReference>
<dbReference type="InterPro" id="IPR014292">
    <property type="entry name" value="Acyl_transf_WS/DGAT"/>
</dbReference>
<evidence type="ECO:0000256" key="6">
    <source>
        <dbReference type="ARBA" id="ARBA00022679"/>
    </source>
</evidence>
<gene>
    <name evidence="14" type="ORF">BS297_09235</name>
</gene>
<evidence type="ECO:0000313" key="14">
    <source>
        <dbReference type="EMBL" id="KAB2585659.1"/>
    </source>
</evidence>
<evidence type="ECO:0000256" key="1">
    <source>
        <dbReference type="ARBA" id="ARBA00004771"/>
    </source>
</evidence>
<dbReference type="Proteomes" id="UP000325576">
    <property type="component" value="Unassembled WGS sequence"/>
</dbReference>
<comment type="caution">
    <text evidence="14">The sequence shown here is derived from an EMBL/GenBank/DDBJ whole genome shotgun (WGS) entry which is preliminary data.</text>
</comment>
<sequence>MTLMLPLDSMFLLMESREHPMHVGGLSLFVPPEGGDGEFARSLYRSLTDVDSIRPLFRRKPVQFLSNFAPVRWTEDADVDLEYHVRLLALPKPGRVRELLELTSMLHGTLLDRHRPLWEAYVIEGLADGRVAVYMKTHHALMDGVSAVQAWYRSLSSDPLDRESMPPWAQRPSSGRVRASRGLDLQRRMGSVIETVQDVVGVGPAIVNAAASAVKDHVAPLPFAAPKSIFNVPITGARRVAAQSWPIERLRKVSCVADVTLNDAVLAMCAGALRRYLIELDELPDKPLIAMVPVSLRKGDEGEASGNAVGAVLCDLATELADPAARLQRVHDSMSSAKSLMSGLTPLQITALSALNVAGLGLPLIPGSSRLITGRPVFNLVISNVPGPTTTRYWNGAKLESCYPASIPLDGQAMNITVIGYADTMQFGLVGCRRNVPHLQRLLGHLEESLSELEAAAG</sequence>
<keyword evidence="6 11" id="KW-0808">Transferase</keyword>
<dbReference type="GO" id="GO:0006071">
    <property type="term" value="P:glycerol metabolic process"/>
    <property type="evidence" value="ECO:0007669"/>
    <property type="project" value="UniProtKB-KW"/>
</dbReference>
<dbReference type="EC" id="2.3.1.20" evidence="4 11"/>
<evidence type="ECO:0000256" key="4">
    <source>
        <dbReference type="ARBA" id="ARBA00013244"/>
    </source>
</evidence>
<keyword evidence="7 11" id="KW-0319">Glycerol metabolism</keyword>
<dbReference type="NCBIfam" id="TIGR02946">
    <property type="entry name" value="acyl_WS_DGAT"/>
    <property type="match status" value="1"/>
</dbReference>
<evidence type="ECO:0000256" key="5">
    <source>
        <dbReference type="ARBA" id="ARBA00022516"/>
    </source>
</evidence>
<comment type="pathway">
    <text evidence="2">Lipid metabolism.</text>
</comment>
<evidence type="ECO:0000313" key="15">
    <source>
        <dbReference type="Proteomes" id="UP000325576"/>
    </source>
</evidence>
<feature type="domain" description="O-acyltransferase WSD1-like N-terminal" evidence="12">
    <location>
        <begin position="4"/>
        <end position="265"/>
    </location>
</feature>
<dbReference type="GO" id="GO:0004144">
    <property type="term" value="F:diacylglycerol O-acyltransferase activity"/>
    <property type="evidence" value="ECO:0007669"/>
    <property type="project" value="UniProtKB-EC"/>
</dbReference>
<evidence type="ECO:0000259" key="13">
    <source>
        <dbReference type="Pfam" id="PF06974"/>
    </source>
</evidence>
<dbReference type="InterPro" id="IPR004255">
    <property type="entry name" value="O-acyltransferase_WSD1_N"/>
</dbReference>
<dbReference type="GO" id="GO:0051701">
    <property type="term" value="P:biological process involved in interaction with host"/>
    <property type="evidence" value="ECO:0007669"/>
    <property type="project" value="TreeGrafter"/>
</dbReference>